<protein>
    <recommendedName>
        <fullName evidence="2">HEAT repeat domain-containing protein</fullName>
    </recommendedName>
</protein>
<evidence type="ECO:0000313" key="1">
    <source>
        <dbReference type="EMBL" id="NEV85547.1"/>
    </source>
</evidence>
<reference evidence="1" key="1">
    <citation type="journal article" date="2020" name="Microorganisms">
        <title>Isolation, Genomic and Metabolomic Characterization of Streptomyces tendae VITAKN with Quorum Sensing Inhibitory Activity from Southern India.</title>
        <authorList>
            <person name="Ishaque N.M."/>
            <person name="Burgsdorf I."/>
            <person name="Limlingan Malit J.J."/>
            <person name="Saha S."/>
            <person name="Teta R."/>
            <person name="Ewe D."/>
            <person name="Kannabiran K."/>
            <person name="Hrouzek P."/>
            <person name="Steindler L."/>
            <person name="Costantino V."/>
            <person name="Saurav K."/>
        </authorList>
    </citation>
    <scope>NUCLEOTIDE SEQUENCE</scope>
    <source>
        <strain evidence="1">VITAKN</strain>
    </source>
</reference>
<gene>
    <name evidence="1" type="ORF">GUR47_02420</name>
</gene>
<accession>A0A6B3QF56</accession>
<sequence>MSRTAAQHEAESLLHALDPLAHPRRMRELVARARESADPRPLLVALEEHGAYGRRLAVVAASAVRDTEWIADRIADPDPYVRGHALRVADKLGVPDAAFEAGLADAPEAVRRTLLRVVAAGGRTALADRLVDAVRRDWGDTEATRLLPGCTASKAARLLPGLLYAVQSWNPLAKRHRATLFAVLEAELSARPEALRDAWWHQYATAVATLAPAEPARVLRMLEDRGPGRLPHELRGHLPAFAGADPRRVLRLLLTPAWTSVVGVHRLGRTVLYRLTRTDSPELVAYARALLPLGHLPRLLKALPPSRRHALWAQVSEGRGTGGTVGVDEALLDVLPRHHAAREARKAAARAREAGAGEYTVLLAESFLPVAEAHDRLLAATRRPDADDRARAWPLLVRCAARSGDPAAVTAVLEDMARLRNEQDPVRSAALWAARGIPAALFTEDAAEHLARLATDAVEARDSSPHTRRALGELALVVLCEHAAGGDRTLVNWALRTLVRISGTTGGADLGRLDRTLRRGQEHQVYEALRPWIEAGAEKADYGLAFALARAVGPRAAGMAELQDMLWQAVRYGNDTTARTAIGLWLEPSATRDERAARVLAHEPSAAALEPVRAVVVRRRTDLLDPLLAETPPYGRFLTKGTPWSVPVTAHEVSRWVPRQQAALLRRCAALAADAGLPLHARASAVTRAATVPDGGADLVRRWTGSADVVLAEAALAALARTDRAAEALPELLAHAGGDRARVAVYAATQASRQVPASRLAGALRDVLERPDTKVTSRKEAVRLAAVRLPVPDAAALITEVYARPGTHPDVRAACVAFAPGLLAREEVWDLLHDAAGGPPVLRAALLRAVPQHLPEAHRGRYARLVREAAATDDRTTALLAFHALGLWIPWSSEGARVLAEAVTDLTNRGTWHAAANALVGAATSAPEGMPILLDTLRTLAEAEVGTGEHDDAGEERDRPARQRVEYLVSGLGARAFRSAAAVRPVARAAAELLRGYDAHVAQAASLAAGHVDLTAVPPHLDRVAALVGTDRPALAARIADEVGERLQGRELPGDATALLAEARALAEHGGHAQGLMAVAVTAALSGREDWPAPWRELLRALRRHPVPDVRDAALEETTVHE</sequence>
<dbReference type="RefSeq" id="WP_164457386.1">
    <property type="nucleotide sequence ID" value="NZ_JAAIFS010000001.1"/>
</dbReference>
<organism evidence="1">
    <name type="scientific">Streptomyces tendae</name>
    <dbReference type="NCBI Taxonomy" id="1932"/>
    <lineage>
        <taxon>Bacteria</taxon>
        <taxon>Bacillati</taxon>
        <taxon>Actinomycetota</taxon>
        <taxon>Actinomycetes</taxon>
        <taxon>Kitasatosporales</taxon>
        <taxon>Streptomycetaceae</taxon>
        <taxon>Streptomyces</taxon>
    </lineage>
</organism>
<proteinExistence type="predicted"/>
<evidence type="ECO:0008006" key="2">
    <source>
        <dbReference type="Google" id="ProtNLM"/>
    </source>
</evidence>
<name>A0A6B3QF56_STRTE</name>
<comment type="caution">
    <text evidence="1">The sequence shown here is derived from an EMBL/GenBank/DDBJ whole genome shotgun (WGS) entry which is preliminary data.</text>
</comment>
<dbReference type="EMBL" id="JAAIFS010000001">
    <property type="protein sequence ID" value="NEV85547.1"/>
    <property type="molecule type" value="Genomic_DNA"/>
</dbReference>
<dbReference type="AlphaFoldDB" id="A0A6B3QF56"/>